<keyword evidence="11" id="KW-1185">Reference proteome</keyword>
<name>A0A4Q9BHD1_9BACT</name>
<evidence type="ECO:0000259" key="9">
    <source>
        <dbReference type="Pfam" id="PF20216"/>
    </source>
</evidence>
<evidence type="ECO:0000256" key="3">
    <source>
        <dbReference type="ARBA" id="ARBA00022692"/>
    </source>
</evidence>
<comment type="caution">
    <text evidence="10">The sequence shown here is derived from an EMBL/GenBank/DDBJ whole genome shotgun (WGS) entry which is preliminary data.</text>
</comment>
<evidence type="ECO:0000256" key="2">
    <source>
        <dbReference type="ARBA" id="ARBA00009045"/>
    </source>
</evidence>
<feature type="transmembrane region" description="Helical" evidence="7">
    <location>
        <begin position="165"/>
        <end position="186"/>
    </location>
</feature>
<dbReference type="AlphaFoldDB" id="A0A4Q9BHD1"/>
<reference evidence="10 11" key="1">
    <citation type="submission" date="2019-02" db="EMBL/GenBank/DDBJ databases">
        <title>Genome of a new Bacteroidetes strain.</title>
        <authorList>
            <person name="Pitt A."/>
        </authorList>
    </citation>
    <scope>NUCLEOTIDE SEQUENCE [LARGE SCALE GENOMIC DNA]</scope>
    <source>
        <strain evidence="10 11">103A-SOEBACH</strain>
    </source>
</reference>
<evidence type="ECO:0000256" key="5">
    <source>
        <dbReference type="ARBA" id="ARBA00022989"/>
    </source>
</evidence>
<feature type="transmembrane region" description="Helical" evidence="7">
    <location>
        <begin position="111"/>
        <end position="134"/>
    </location>
</feature>
<comment type="subcellular location">
    <subcellularLocation>
        <location evidence="1">Membrane</location>
        <topology evidence="1">Multi-pass membrane protein</topology>
    </subcellularLocation>
</comment>
<dbReference type="InterPro" id="IPR022764">
    <property type="entry name" value="Peptidase_S54_rhomboid_dom"/>
</dbReference>
<dbReference type="Proteomes" id="UP000293583">
    <property type="component" value="Unassembled WGS sequence"/>
</dbReference>
<dbReference type="GO" id="GO:0016020">
    <property type="term" value="C:membrane"/>
    <property type="evidence" value="ECO:0007669"/>
    <property type="project" value="UniProtKB-SubCell"/>
</dbReference>
<dbReference type="Pfam" id="PF01694">
    <property type="entry name" value="Rhomboid"/>
    <property type="match status" value="1"/>
</dbReference>
<feature type="transmembrane region" description="Helical" evidence="7">
    <location>
        <begin position="198"/>
        <end position="217"/>
    </location>
</feature>
<dbReference type="Pfam" id="PF20216">
    <property type="entry name" value="DUF6576"/>
    <property type="match status" value="1"/>
</dbReference>
<keyword evidence="3 7" id="KW-0812">Transmembrane</keyword>
<keyword evidence="10" id="KW-0645">Protease</keyword>
<dbReference type="PANTHER" id="PTHR43731:SF14">
    <property type="entry name" value="PRESENILIN-ASSOCIATED RHOMBOID-LIKE PROTEIN, MITOCHONDRIAL"/>
    <property type="match status" value="1"/>
</dbReference>
<evidence type="ECO:0000259" key="8">
    <source>
        <dbReference type="Pfam" id="PF01694"/>
    </source>
</evidence>
<accession>A0A4Q9BHD1</accession>
<proteinExistence type="inferred from homology"/>
<keyword evidence="5 7" id="KW-1133">Transmembrane helix</keyword>
<feature type="transmembrane region" description="Helical" evidence="7">
    <location>
        <begin position="140"/>
        <end position="158"/>
    </location>
</feature>
<comment type="similarity">
    <text evidence="2">Belongs to the peptidase S54 family.</text>
</comment>
<evidence type="ECO:0000256" key="6">
    <source>
        <dbReference type="ARBA" id="ARBA00023136"/>
    </source>
</evidence>
<dbReference type="SUPFAM" id="SSF144091">
    <property type="entry name" value="Rhomboid-like"/>
    <property type="match status" value="1"/>
</dbReference>
<organism evidence="10 11">
    <name type="scientific">Aquirufa antheringensis</name>
    <dbReference type="NCBI Taxonomy" id="2516559"/>
    <lineage>
        <taxon>Bacteria</taxon>
        <taxon>Pseudomonadati</taxon>
        <taxon>Bacteroidota</taxon>
        <taxon>Cytophagia</taxon>
        <taxon>Cytophagales</taxon>
        <taxon>Flectobacillaceae</taxon>
        <taxon>Aquirufa</taxon>
    </lineage>
</organism>
<dbReference type="InterPro" id="IPR035952">
    <property type="entry name" value="Rhomboid-like_sf"/>
</dbReference>
<feature type="domain" description="DUF6576" evidence="9">
    <location>
        <begin position="250"/>
        <end position="282"/>
    </location>
</feature>
<dbReference type="EMBL" id="SEWY01000001">
    <property type="protein sequence ID" value="TBH75527.1"/>
    <property type="molecule type" value="Genomic_DNA"/>
</dbReference>
<gene>
    <name evidence="10" type="ORF">EWU20_02790</name>
</gene>
<dbReference type="InterPro" id="IPR050925">
    <property type="entry name" value="Rhomboid_protease_S54"/>
</dbReference>
<keyword evidence="6 7" id="KW-0472">Membrane</keyword>
<evidence type="ECO:0000313" key="11">
    <source>
        <dbReference type="Proteomes" id="UP000293583"/>
    </source>
</evidence>
<evidence type="ECO:0000313" key="10">
    <source>
        <dbReference type="EMBL" id="TBH75527.1"/>
    </source>
</evidence>
<dbReference type="RefSeq" id="WP_130922642.1">
    <property type="nucleotide sequence ID" value="NZ_JAANOM010000002.1"/>
</dbReference>
<sequence length="284" mass="31713">MRSIWTDIKNIIQQPGQGLLKIIIANGAIFVALMLARVTLLIAGKSELFDAFFTQVSLPSSLDLLIQRPWSLISYFFLHIEVFHLIFNMMFLYWFGIIIQDFIGNKRLVQLYFYGGLAGATAFLLAMNTVSFFMAKGPTFLNGASAGVFAVVVAAATIRPNYQVHLLLLGQVRIKYISAFYVLWSFIETTGANAGGNIAHLGGAILGFVFAKNFLAASRPQAIFEIKIKEFAQAVHQKVQPRKELETVPEEELNAILDKISQSGYDSLTDFEQKRLFKASQKND</sequence>
<evidence type="ECO:0000256" key="7">
    <source>
        <dbReference type="SAM" id="Phobius"/>
    </source>
</evidence>
<dbReference type="Gene3D" id="1.20.1540.10">
    <property type="entry name" value="Rhomboid-like"/>
    <property type="match status" value="1"/>
</dbReference>
<keyword evidence="4" id="KW-0378">Hydrolase</keyword>
<dbReference type="OrthoDB" id="680602at2"/>
<dbReference type="GO" id="GO:0006508">
    <property type="term" value="P:proteolysis"/>
    <property type="evidence" value="ECO:0007669"/>
    <property type="project" value="UniProtKB-KW"/>
</dbReference>
<dbReference type="PANTHER" id="PTHR43731">
    <property type="entry name" value="RHOMBOID PROTEASE"/>
    <property type="match status" value="1"/>
</dbReference>
<feature type="domain" description="Peptidase S54 rhomboid" evidence="8">
    <location>
        <begin position="69"/>
        <end position="211"/>
    </location>
</feature>
<evidence type="ECO:0000256" key="4">
    <source>
        <dbReference type="ARBA" id="ARBA00022801"/>
    </source>
</evidence>
<feature type="transmembrane region" description="Helical" evidence="7">
    <location>
        <begin position="20"/>
        <end position="43"/>
    </location>
</feature>
<evidence type="ECO:0000256" key="1">
    <source>
        <dbReference type="ARBA" id="ARBA00004141"/>
    </source>
</evidence>
<feature type="transmembrane region" description="Helical" evidence="7">
    <location>
        <begin position="72"/>
        <end position="99"/>
    </location>
</feature>
<dbReference type="GO" id="GO:0004252">
    <property type="term" value="F:serine-type endopeptidase activity"/>
    <property type="evidence" value="ECO:0007669"/>
    <property type="project" value="InterPro"/>
</dbReference>
<protein>
    <submittedName>
        <fullName evidence="10">Rhomboid family intramembrane serine protease</fullName>
    </submittedName>
</protein>
<dbReference type="InterPro" id="IPR046483">
    <property type="entry name" value="DUF6576"/>
</dbReference>